<feature type="transmembrane region" description="Helical" evidence="2">
    <location>
        <begin position="104"/>
        <end position="121"/>
    </location>
</feature>
<sequence length="170" mass="19842">MILIWKGRGILTVLVLAATFFILLFALSSDYAQYGFALPLIVSGLFSIVLGHKWNSSPKPSIDPKTGEQIVLRNQHTIFWMNMEYWGFLLLILGITFFTQEAVFTWSIGGGVLLCYIIYRFKKKKEMLLFKEEQSNIKETLLQKKEPEYRRNYSTEEEKVKEDPSRFMPK</sequence>
<comment type="caution">
    <text evidence="3">The sequence shown here is derived from an EMBL/GenBank/DDBJ whole genome shotgun (WGS) entry which is preliminary data.</text>
</comment>
<dbReference type="Proteomes" id="UP000318833">
    <property type="component" value="Unassembled WGS sequence"/>
</dbReference>
<keyword evidence="2" id="KW-1133">Transmembrane helix</keyword>
<evidence type="ECO:0000256" key="1">
    <source>
        <dbReference type="SAM" id="MobiDB-lite"/>
    </source>
</evidence>
<feature type="region of interest" description="Disordered" evidence="1">
    <location>
        <begin position="149"/>
        <end position="170"/>
    </location>
</feature>
<dbReference type="EMBL" id="VLNR01000103">
    <property type="protein sequence ID" value="TSE03645.1"/>
    <property type="molecule type" value="Genomic_DNA"/>
</dbReference>
<evidence type="ECO:0000313" key="3">
    <source>
        <dbReference type="EMBL" id="TSE03645.1"/>
    </source>
</evidence>
<organism evidence="3 4">
    <name type="scientific">Aquimarina algiphila</name>
    <dbReference type="NCBI Taxonomy" id="2047982"/>
    <lineage>
        <taxon>Bacteria</taxon>
        <taxon>Pseudomonadati</taxon>
        <taxon>Bacteroidota</taxon>
        <taxon>Flavobacteriia</taxon>
        <taxon>Flavobacteriales</taxon>
        <taxon>Flavobacteriaceae</taxon>
        <taxon>Aquimarina</taxon>
    </lineage>
</organism>
<keyword evidence="2" id="KW-0472">Membrane</keyword>
<accession>A0A554VB44</accession>
<gene>
    <name evidence="3" type="ORF">FOF46_28790</name>
</gene>
<feature type="transmembrane region" description="Helical" evidence="2">
    <location>
        <begin position="78"/>
        <end position="98"/>
    </location>
</feature>
<feature type="transmembrane region" description="Helical" evidence="2">
    <location>
        <begin position="34"/>
        <end position="51"/>
    </location>
</feature>
<protein>
    <submittedName>
        <fullName evidence="3">Uncharacterized protein</fullName>
    </submittedName>
</protein>
<dbReference type="OrthoDB" id="769710at2"/>
<keyword evidence="4" id="KW-1185">Reference proteome</keyword>
<evidence type="ECO:0000256" key="2">
    <source>
        <dbReference type="SAM" id="Phobius"/>
    </source>
</evidence>
<dbReference type="RefSeq" id="WP_109433789.1">
    <property type="nucleotide sequence ID" value="NZ_CANMIK010000098.1"/>
</dbReference>
<dbReference type="AlphaFoldDB" id="A0A554VB44"/>
<proteinExistence type="predicted"/>
<evidence type="ECO:0000313" key="4">
    <source>
        <dbReference type="Proteomes" id="UP000318833"/>
    </source>
</evidence>
<reference evidence="3 4" key="1">
    <citation type="submission" date="2019-07" db="EMBL/GenBank/DDBJ databases">
        <title>The draft genome sequence of Aquimarina algiphila M91.</title>
        <authorList>
            <person name="Meng X."/>
        </authorList>
    </citation>
    <scope>NUCLEOTIDE SEQUENCE [LARGE SCALE GENOMIC DNA]</scope>
    <source>
        <strain evidence="3 4">M91</strain>
    </source>
</reference>
<keyword evidence="2" id="KW-0812">Transmembrane</keyword>
<name>A0A554VB44_9FLAO</name>
<feature type="transmembrane region" description="Helical" evidence="2">
    <location>
        <begin position="9"/>
        <end position="28"/>
    </location>
</feature>